<organism evidence="7 8">
    <name type="scientific">Mesorhizobium metallidurans STM 2683</name>
    <dbReference type="NCBI Taxonomy" id="1297569"/>
    <lineage>
        <taxon>Bacteria</taxon>
        <taxon>Pseudomonadati</taxon>
        <taxon>Pseudomonadota</taxon>
        <taxon>Alphaproteobacteria</taxon>
        <taxon>Hyphomicrobiales</taxon>
        <taxon>Phyllobacteriaceae</taxon>
        <taxon>Mesorhizobium</taxon>
    </lineage>
</organism>
<gene>
    <name evidence="7" type="ORF">MESS2_1080045</name>
</gene>
<dbReference type="eggNOG" id="COG0583">
    <property type="taxonomic scope" value="Bacteria"/>
</dbReference>
<dbReference type="EMBL" id="CAUM01000011">
    <property type="protein sequence ID" value="CCV03543.1"/>
    <property type="molecule type" value="Genomic_DNA"/>
</dbReference>
<feature type="domain" description="HTH lysR-type" evidence="6">
    <location>
        <begin position="6"/>
        <end position="63"/>
    </location>
</feature>
<dbReference type="PANTHER" id="PTHR30118">
    <property type="entry name" value="HTH-TYPE TRANSCRIPTIONAL REGULATOR LEUO-RELATED"/>
    <property type="match status" value="1"/>
</dbReference>
<comment type="similarity">
    <text evidence="1">Belongs to the LysR transcriptional regulatory family.</text>
</comment>
<dbReference type="SUPFAM" id="SSF53850">
    <property type="entry name" value="Periplasmic binding protein-like II"/>
    <property type="match status" value="1"/>
</dbReference>
<dbReference type="GO" id="GO:0003677">
    <property type="term" value="F:DNA binding"/>
    <property type="evidence" value="ECO:0007669"/>
    <property type="project" value="UniProtKB-KW"/>
</dbReference>
<accession>M5EHD7</accession>
<dbReference type="InterPro" id="IPR050389">
    <property type="entry name" value="LysR-type_TF"/>
</dbReference>
<evidence type="ECO:0000256" key="4">
    <source>
        <dbReference type="ARBA" id="ARBA00023125"/>
    </source>
</evidence>
<dbReference type="Pfam" id="PF03466">
    <property type="entry name" value="LysR_substrate"/>
    <property type="match status" value="1"/>
</dbReference>
<dbReference type="PROSITE" id="PS50931">
    <property type="entry name" value="HTH_LYSR"/>
    <property type="match status" value="1"/>
</dbReference>
<evidence type="ECO:0000256" key="5">
    <source>
        <dbReference type="ARBA" id="ARBA00023163"/>
    </source>
</evidence>
<evidence type="ECO:0000313" key="7">
    <source>
        <dbReference type="EMBL" id="CCV03543.1"/>
    </source>
</evidence>
<keyword evidence="4" id="KW-0238">DNA-binding</keyword>
<dbReference type="RefSeq" id="WP_008872531.1">
    <property type="nucleotide sequence ID" value="NZ_CAUM01000011.1"/>
</dbReference>
<dbReference type="OrthoDB" id="528082at2"/>
<dbReference type="InterPro" id="IPR000847">
    <property type="entry name" value="LysR_HTH_N"/>
</dbReference>
<keyword evidence="8" id="KW-1185">Reference proteome</keyword>
<sequence length="314" mass="34885">MDSKRLDLNLLITLEALLVEQNVTKAAARLHLSQPAVSAQLNRLRHVFDDPLLIPVQRGMTPTAKAVELLDPLRHALDQVRSTVATNRNFDPSRARLTVTIACTDYLQAAIVRPLVMKLRASAPGVRVAMRNLDLPQLEAQMGRGDVDLALMTPQAAPPSLRTRHLFDERYVLIGRRDHPQLQDRITVKEYARLEHVIVSLIGGDFITPVDTAMAALGHSRNVVLSAASFLFVPEIVAQSDFVALVPEQLVHDRADKLKLIDCPFPVEGFAVGMVWHERGHGHSGQRWIREAIVSMINAWTSERGSVAAKADRR</sequence>
<dbReference type="Proteomes" id="UP000012062">
    <property type="component" value="Unassembled WGS sequence"/>
</dbReference>
<dbReference type="GO" id="GO:0003700">
    <property type="term" value="F:DNA-binding transcription factor activity"/>
    <property type="evidence" value="ECO:0007669"/>
    <property type="project" value="InterPro"/>
</dbReference>
<evidence type="ECO:0000313" key="8">
    <source>
        <dbReference type="Proteomes" id="UP000012062"/>
    </source>
</evidence>
<evidence type="ECO:0000259" key="6">
    <source>
        <dbReference type="PROSITE" id="PS50931"/>
    </source>
</evidence>
<dbReference type="PRINTS" id="PR00039">
    <property type="entry name" value="HTHLYSR"/>
</dbReference>
<proteinExistence type="inferred from homology"/>
<dbReference type="InterPro" id="IPR036388">
    <property type="entry name" value="WH-like_DNA-bd_sf"/>
</dbReference>
<evidence type="ECO:0000256" key="1">
    <source>
        <dbReference type="ARBA" id="ARBA00009437"/>
    </source>
</evidence>
<keyword evidence="5" id="KW-0804">Transcription</keyword>
<evidence type="ECO:0000256" key="2">
    <source>
        <dbReference type="ARBA" id="ARBA00022458"/>
    </source>
</evidence>
<keyword evidence="3" id="KW-0805">Transcription regulation</keyword>
<comment type="caution">
    <text evidence="7">The sequence shown here is derived from an EMBL/GenBank/DDBJ whole genome shotgun (WGS) entry which is preliminary data.</text>
</comment>
<dbReference type="Gene3D" id="1.10.10.10">
    <property type="entry name" value="Winged helix-like DNA-binding domain superfamily/Winged helix DNA-binding domain"/>
    <property type="match status" value="1"/>
</dbReference>
<dbReference type="Gene3D" id="3.40.190.10">
    <property type="entry name" value="Periplasmic binding protein-like II"/>
    <property type="match status" value="2"/>
</dbReference>
<protein>
    <submittedName>
        <fullName evidence="7">Putative LysR family transcriptional regulator</fullName>
    </submittedName>
</protein>
<dbReference type="InterPro" id="IPR036390">
    <property type="entry name" value="WH_DNA-bd_sf"/>
</dbReference>
<dbReference type="InterPro" id="IPR005119">
    <property type="entry name" value="LysR_subst-bd"/>
</dbReference>
<dbReference type="PANTHER" id="PTHR30118:SF15">
    <property type="entry name" value="TRANSCRIPTIONAL REGULATORY PROTEIN"/>
    <property type="match status" value="1"/>
</dbReference>
<dbReference type="SUPFAM" id="SSF46785">
    <property type="entry name" value="Winged helix' DNA-binding domain"/>
    <property type="match status" value="1"/>
</dbReference>
<name>M5EHD7_9HYPH</name>
<keyword evidence="2" id="KW-0536">Nodulation</keyword>
<evidence type="ECO:0000256" key="3">
    <source>
        <dbReference type="ARBA" id="ARBA00023015"/>
    </source>
</evidence>
<dbReference type="Pfam" id="PF00126">
    <property type="entry name" value="HTH_1"/>
    <property type="match status" value="1"/>
</dbReference>
<dbReference type="AlphaFoldDB" id="M5EHD7"/>
<dbReference type="STRING" id="1297569.MESS2_1080045"/>
<reference evidence="7 8" key="1">
    <citation type="submission" date="2013-02" db="EMBL/GenBank/DDBJ databases">
        <authorList>
            <person name="Genoscope - CEA"/>
        </authorList>
    </citation>
    <scope>NUCLEOTIDE SEQUENCE [LARGE SCALE GENOMIC DNA]</scope>
    <source>
        <strain evidence="7 8">STM 2683</strain>
    </source>
</reference>